<feature type="compositionally biased region" description="Polar residues" evidence="1">
    <location>
        <begin position="131"/>
        <end position="141"/>
    </location>
</feature>
<dbReference type="Pfam" id="PF09350">
    <property type="entry name" value="DJC28_CD"/>
    <property type="match status" value="1"/>
</dbReference>
<dbReference type="InterPro" id="IPR018961">
    <property type="entry name" value="DnaJ_homolog_subfam-C_membr-28"/>
</dbReference>
<feature type="domain" description="DnaJ homologue subfamily C member 28 conserved" evidence="2">
    <location>
        <begin position="251"/>
        <end position="320"/>
    </location>
</feature>
<dbReference type="PANTHER" id="PTHR39394">
    <property type="entry name" value="YALI0E31793P"/>
    <property type="match status" value="1"/>
</dbReference>
<dbReference type="HOGENOM" id="CLU_019422_1_1_1"/>
<dbReference type="OrthoDB" id="1922282at2759"/>
<organism evidence="3 4">
    <name type="scientific">[Torrubiella] hemipterigena</name>
    <dbReference type="NCBI Taxonomy" id="1531966"/>
    <lineage>
        <taxon>Eukaryota</taxon>
        <taxon>Fungi</taxon>
        <taxon>Dikarya</taxon>
        <taxon>Ascomycota</taxon>
        <taxon>Pezizomycotina</taxon>
        <taxon>Sordariomycetes</taxon>
        <taxon>Hypocreomycetidae</taxon>
        <taxon>Hypocreales</taxon>
        <taxon>Clavicipitaceae</taxon>
        <taxon>Clavicipitaceae incertae sedis</taxon>
        <taxon>'Torrubiella' clade</taxon>
    </lineage>
</organism>
<feature type="compositionally biased region" description="Polar residues" evidence="1">
    <location>
        <begin position="27"/>
        <end position="44"/>
    </location>
</feature>
<evidence type="ECO:0000313" key="3">
    <source>
        <dbReference type="EMBL" id="CEJ94472.1"/>
    </source>
</evidence>
<protein>
    <recommendedName>
        <fullName evidence="2">DnaJ homologue subfamily C member 28 conserved domain-containing protein</fullName>
    </recommendedName>
</protein>
<dbReference type="PANTHER" id="PTHR39394:SF1">
    <property type="entry name" value="DNAJ HOMOLOGUE SUBFAMILY C MEMBER 28 CONSERVED DOMAIN-CONTAINING PROTEIN"/>
    <property type="match status" value="1"/>
</dbReference>
<dbReference type="AlphaFoldDB" id="A0A0A1TSI8"/>
<evidence type="ECO:0000313" key="4">
    <source>
        <dbReference type="Proteomes" id="UP000039046"/>
    </source>
</evidence>
<evidence type="ECO:0000256" key="1">
    <source>
        <dbReference type="SAM" id="MobiDB-lite"/>
    </source>
</evidence>
<dbReference type="EMBL" id="CDHN01000007">
    <property type="protein sequence ID" value="CEJ94472.1"/>
    <property type="molecule type" value="Genomic_DNA"/>
</dbReference>
<evidence type="ECO:0000259" key="2">
    <source>
        <dbReference type="Pfam" id="PF09350"/>
    </source>
</evidence>
<feature type="compositionally biased region" description="Basic and acidic residues" evidence="1">
    <location>
        <begin position="160"/>
        <end position="178"/>
    </location>
</feature>
<feature type="compositionally biased region" description="Basic and acidic residues" evidence="1">
    <location>
        <begin position="45"/>
        <end position="71"/>
    </location>
</feature>
<name>A0A0A1TSI8_9HYPO</name>
<feature type="region of interest" description="Disordered" evidence="1">
    <location>
        <begin position="131"/>
        <end position="223"/>
    </location>
</feature>
<proteinExistence type="predicted"/>
<dbReference type="STRING" id="1531966.A0A0A1TSI8"/>
<gene>
    <name evidence="3" type="ORF">VHEMI09999</name>
</gene>
<accession>A0A0A1TSI8</accession>
<reference evidence="3 4" key="1">
    <citation type="journal article" date="2015" name="Genome Announc.">
        <title>Draft Genome Sequence and Gene Annotation of the Entomopathogenic Fungus Verticillium hemipterigenum.</title>
        <authorList>
            <person name="Horn F."/>
            <person name="Habel A."/>
            <person name="Scharf D.H."/>
            <person name="Dworschak J."/>
            <person name="Brakhage A.A."/>
            <person name="Guthke R."/>
            <person name="Hertweck C."/>
            <person name="Linde J."/>
        </authorList>
    </citation>
    <scope>NUCLEOTIDE SEQUENCE [LARGE SCALE GENOMIC DNA]</scope>
</reference>
<sequence length="490" mass="53996">MSQCGRSISRQLCQHCQRPLRSVPRQWYSTSTGAKTSGSHSASTHAKEDPKASEKDQSTKKIHTKDDKAEELGPMARRLQEATEEALLTGGRAGRQAVEDAGFSKDLKEKLLSKIADAKFQNEYSSAFSQAGISSTGTPNPVGSFGDAAPWTGQESTPDAVRRMLEDSKKQLSPELRRKYQPGPIDPRIKRTPAVSAGQRLSAARDKATVYSSNNSGLSDAEREEMKREFRERFEPAARAVPATLSGLAALANERIENAIARGQFKNIPRGTGVERDTRADNPFIDTTEYLMNKMIKQQDLVPPWIEKQQDLVRETTAFRNQLRTAWLRHAARMLAAKGGSLEDQVARADAYAAAEKAHSPTAAATSRLFRDPAWEAAESKYLTLAVERLNSMTRSYNLMAPELAKKPYYSVDRELQRCYAAVAPLVGREIRDRALKLPGSNVRGMTKAAGVLEKLGGGGGGGDAVAVHVEGDEKAYGMREFWRDLWVKK</sequence>
<keyword evidence="4" id="KW-1185">Reference proteome</keyword>
<feature type="region of interest" description="Disordered" evidence="1">
    <location>
        <begin position="24"/>
        <end position="73"/>
    </location>
</feature>
<dbReference type="Proteomes" id="UP000039046">
    <property type="component" value="Unassembled WGS sequence"/>
</dbReference>